<name>A0A370ICF7_9NOCA</name>
<dbReference type="NCBIfam" id="TIGR03085">
    <property type="entry name" value="TIGR03085 family metal-binding protein"/>
    <property type="match status" value="1"/>
</dbReference>
<dbReference type="AlphaFoldDB" id="A0A370ICF7"/>
<dbReference type="InterPro" id="IPR017517">
    <property type="entry name" value="Maleyloyr_isom"/>
</dbReference>
<dbReference type="SUPFAM" id="SSF109854">
    <property type="entry name" value="DinB/YfiT-like putative metalloenzymes"/>
    <property type="match status" value="1"/>
</dbReference>
<dbReference type="STRING" id="1210086.GCA_001613105_01360"/>
<reference evidence="1 2" key="1">
    <citation type="submission" date="2018-07" db="EMBL/GenBank/DDBJ databases">
        <title>Genomic Encyclopedia of Type Strains, Phase IV (KMG-IV): sequencing the most valuable type-strain genomes for metagenomic binning, comparative biology and taxonomic classification.</title>
        <authorList>
            <person name="Goeker M."/>
        </authorList>
    </citation>
    <scope>NUCLEOTIDE SEQUENCE [LARGE SCALE GENOMIC DNA]</scope>
    <source>
        <strain evidence="1 2">DSM 44290</strain>
    </source>
</reference>
<comment type="caution">
    <text evidence="1">The sequence shown here is derived from an EMBL/GenBank/DDBJ whole genome shotgun (WGS) entry which is preliminary data.</text>
</comment>
<sequence>MAAQLFDTAERALLCGLLDQLGPDAPTLLHPWTTRDLAAHLVLREHDALAGPGLVVPGPWGDFAERRRKALADKSFPVLVATIRAGPPPGFFRLGWVRRVPNLNEFFVHHEDVRRANELGPRVNQPAMDAALWHNTVRGARFLARRLHGPGLDLEWAGTLETHRARRGRPMVRITGLPGELLLYLFGRQAAARVAIDGPTGDVDVVRRTRFGM</sequence>
<dbReference type="InterPro" id="IPR034660">
    <property type="entry name" value="DinB/YfiT-like"/>
</dbReference>
<dbReference type="RefSeq" id="WP_067993408.1">
    <property type="nucleotide sequence ID" value="NZ_QQBC01000002.1"/>
</dbReference>
<gene>
    <name evidence="1" type="ORF">DFR76_102784</name>
</gene>
<dbReference type="Proteomes" id="UP000254869">
    <property type="component" value="Unassembled WGS sequence"/>
</dbReference>
<proteinExistence type="predicted"/>
<dbReference type="InterPro" id="IPR017519">
    <property type="entry name" value="CHP03085"/>
</dbReference>
<evidence type="ECO:0000313" key="1">
    <source>
        <dbReference type="EMBL" id="RDI68383.1"/>
    </source>
</evidence>
<accession>A0A370ICF7</accession>
<organism evidence="1 2">
    <name type="scientific">Nocardia pseudobrasiliensis</name>
    <dbReference type="NCBI Taxonomy" id="45979"/>
    <lineage>
        <taxon>Bacteria</taxon>
        <taxon>Bacillati</taxon>
        <taxon>Actinomycetota</taxon>
        <taxon>Actinomycetes</taxon>
        <taxon>Mycobacteriales</taxon>
        <taxon>Nocardiaceae</taxon>
        <taxon>Nocardia</taxon>
    </lineage>
</organism>
<protein>
    <submittedName>
        <fullName evidence="1">Uncharacterized protein (TIGR03085 family)</fullName>
    </submittedName>
</protein>
<evidence type="ECO:0000313" key="2">
    <source>
        <dbReference type="Proteomes" id="UP000254869"/>
    </source>
</evidence>
<dbReference type="NCBIfam" id="TIGR03083">
    <property type="entry name" value="maleylpyruvate isomerase family mycothiol-dependent enzyme"/>
    <property type="match status" value="1"/>
</dbReference>
<keyword evidence="2" id="KW-1185">Reference proteome</keyword>
<dbReference type="EMBL" id="QQBC01000002">
    <property type="protein sequence ID" value="RDI68383.1"/>
    <property type="molecule type" value="Genomic_DNA"/>
</dbReference>